<organism evidence="2 3">
    <name type="scientific">Apiosordaria backusii</name>
    <dbReference type="NCBI Taxonomy" id="314023"/>
    <lineage>
        <taxon>Eukaryota</taxon>
        <taxon>Fungi</taxon>
        <taxon>Dikarya</taxon>
        <taxon>Ascomycota</taxon>
        <taxon>Pezizomycotina</taxon>
        <taxon>Sordariomycetes</taxon>
        <taxon>Sordariomycetidae</taxon>
        <taxon>Sordariales</taxon>
        <taxon>Lasiosphaeriaceae</taxon>
        <taxon>Apiosordaria</taxon>
    </lineage>
</organism>
<gene>
    <name evidence="2" type="ORF">B0T21DRAFT_410767</name>
</gene>
<feature type="compositionally biased region" description="Low complexity" evidence="1">
    <location>
        <begin position="194"/>
        <end position="205"/>
    </location>
</feature>
<feature type="region of interest" description="Disordered" evidence="1">
    <location>
        <begin position="1"/>
        <end position="23"/>
    </location>
</feature>
<protein>
    <submittedName>
        <fullName evidence="2">Uncharacterized protein</fullName>
    </submittedName>
</protein>
<feature type="compositionally biased region" description="Pro residues" evidence="1">
    <location>
        <begin position="176"/>
        <end position="185"/>
    </location>
</feature>
<feature type="compositionally biased region" description="Basic and acidic residues" evidence="1">
    <location>
        <begin position="47"/>
        <end position="63"/>
    </location>
</feature>
<keyword evidence="3" id="KW-1185">Reference proteome</keyword>
<feature type="region of interest" description="Disordered" evidence="1">
    <location>
        <begin position="71"/>
        <end position="205"/>
    </location>
</feature>
<feature type="region of interest" description="Disordered" evidence="1">
    <location>
        <begin position="44"/>
        <end position="63"/>
    </location>
</feature>
<dbReference type="Proteomes" id="UP001172159">
    <property type="component" value="Unassembled WGS sequence"/>
</dbReference>
<feature type="compositionally biased region" description="Basic residues" evidence="1">
    <location>
        <begin position="136"/>
        <end position="146"/>
    </location>
</feature>
<reference evidence="2" key="1">
    <citation type="submission" date="2023-06" db="EMBL/GenBank/DDBJ databases">
        <title>Genome-scale phylogeny and comparative genomics of the fungal order Sordariales.</title>
        <authorList>
            <consortium name="Lawrence Berkeley National Laboratory"/>
            <person name="Hensen N."/>
            <person name="Bonometti L."/>
            <person name="Westerberg I."/>
            <person name="Brannstrom I.O."/>
            <person name="Guillou S."/>
            <person name="Cros-Aarteil S."/>
            <person name="Calhoun S."/>
            <person name="Haridas S."/>
            <person name="Kuo A."/>
            <person name="Mondo S."/>
            <person name="Pangilinan J."/>
            <person name="Riley R."/>
            <person name="Labutti K."/>
            <person name="Andreopoulos B."/>
            <person name="Lipzen A."/>
            <person name="Chen C."/>
            <person name="Yanf M."/>
            <person name="Daum C."/>
            <person name="Ng V."/>
            <person name="Clum A."/>
            <person name="Steindorff A."/>
            <person name="Ohm R."/>
            <person name="Martin F."/>
            <person name="Silar P."/>
            <person name="Natvig D."/>
            <person name="Lalanne C."/>
            <person name="Gautier V."/>
            <person name="Ament-Velasquez S.L."/>
            <person name="Kruys A."/>
            <person name="Hutchinson M.I."/>
            <person name="Powell A.J."/>
            <person name="Barry K."/>
            <person name="Miller A.N."/>
            <person name="Grigoriev I.V."/>
            <person name="Debuchy R."/>
            <person name="Gladieux P."/>
            <person name="Thoren M.H."/>
            <person name="Johannesson H."/>
        </authorList>
    </citation>
    <scope>NUCLEOTIDE SEQUENCE</scope>
    <source>
        <strain evidence="2">CBS 540.89</strain>
    </source>
</reference>
<evidence type="ECO:0000256" key="1">
    <source>
        <dbReference type="SAM" id="MobiDB-lite"/>
    </source>
</evidence>
<name>A0AA40BN77_9PEZI</name>
<sequence>MSPTDEELDRDWKPNGRRPQSTIAKVFSEELMNIFRIDNSVADLDEQVDKRKKEIDHQTSELEALERRIREMEERLKGGNTQTSGGGSSRTAVPPSEKDQQKYGGSRPGTARQGQQAVPGALPPTPVESEGEYRHLVLRPHHHHPRSTGATTALSYAHAQAQTHLHAHPSAAPARVPNPHPPPSAPIGGDADSIKSMTASSISSSTTFADYVIVPGFSDGDRERRQDS</sequence>
<proteinExistence type="predicted"/>
<dbReference type="AlphaFoldDB" id="A0AA40BN77"/>
<comment type="caution">
    <text evidence="2">The sequence shown here is derived from an EMBL/GenBank/DDBJ whole genome shotgun (WGS) entry which is preliminary data.</text>
</comment>
<evidence type="ECO:0000313" key="3">
    <source>
        <dbReference type="Proteomes" id="UP001172159"/>
    </source>
</evidence>
<dbReference type="EMBL" id="JAUKTV010000005">
    <property type="protein sequence ID" value="KAK0737312.1"/>
    <property type="molecule type" value="Genomic_DNA"/>
</dbReference>
<accession>A0AA40BN77</accession>
<evidence type="ECO:0000313" key="2">
    <source>
        <dbReference type="EMBL" id="KAK0737312.1"/>
    </source>
</evidence>